<dbReference type="Proteomes" id="UP001604335">
    <property type="component" value="Unassembled WGS sequence"/>
</dbReference>
<dbReference type="Pfam" id="PF20247">
    <property type="entry name" value="DUF6602"/>
    <property type="match status" value="1"/>
</dbReference>
<evidence type="ECO:0000313" key="3">
    <source>
        <dbReference type="Proteomes" id="UP001604335"/>
    </source>
</evidence>
<gene>
    <name evidence="2" type="ORF">VPK24_14535</name>
</gene>
<proteinExistence type="predicted"/>
<accession>A0ABW7CCI8</accession>
<dbReference type="EMBL" id="JAZAQF010000083">
    <property type="protein sequence ID" value="MFG3818861.1"/>
    <property type="molecule type" value="Genomic_DNA"/>
</dbReference>
<comment type="caution">
    <text evidence="2">The sequence shown here is derived from an EMBL/GenBank/DDBJ whole genome shotgun (WGS) entry which is preliminary data.</text>
</comment>
<evidence type="ECO:0000259" key="1">
    <source>
        <dbReference type="Pfam" id="PF20247"/>
    </source>
</evidence>
<sequence length="425" mass="49375">MNERDLTIKEIQEAAAQPTRELQEVIKSLSFWLENVHHPSEGGYIEYAVRSYLRKRIPRRFEVSTGFISTLQKNVVENDQSQISRRVSRQFDILIWDSYTFPPLFRADDFVILAPEAVKVIIEVTKSLDSDKLSKDLGKFDDLLDFYSGERLLFKPYTAILALSGSKLIKSLQNLERFYLFESKIPVLFRYLILDSFLRTPYFRLNSFLSLPGFVDSICILDQGLMKGRFENLKFNLNQTNVVRYYALNNQNSTEITFGCFERDIIFYLSESAAQLSGFREVSIDIYRELIQSNLLLRPFASIIIENWASESIMPSINAWEKLSGKSLTDCPEKVENVSRFVGADFSINHSHPIMYVEESPNSEVWVFEKHSSKVFASGRYKNSNRVKKWHVFNIDKDCGISEEKITEINKFDETIDNFKRSIFS</sequence>
<protein>
    <submittedName>
        <fullName evidence="2">DUF6602 domain-containing protein</fullName>
    </submittedName>
</protein>
<keyword evidence="3" id="KW-1185">Reference proteome</keyword>
<name>A0ABW7CCI8_9CYAN</name>
<evidence type="ECO:0000313" key="2">
    <source>
        <dbReference type="EMBL" id="MFG3818861.1"/>
    </source>
</evidence>
<dbReference type="RefSeq" id="WP_393014451.1">
    <property type="nucleotide sequence ID" value="NZ_JAZAQF010000083.1"/>
</dbReference>
<dbReference type="CDD" id="cd21173">
    <property type="entry name" value="NucC-like"/>
    <property type="match status" value="1"/>
</dbReference>
<reference evidence="3" key="1">
    <citation type="journal article" date="2024" name="Algal Res.">
        <title>Biochemical, toxicological and genomic investigation of a high-biomass producing Limnothrix strain isolated from Italian shallow drinking water reservoir.</title>
        <authorList>
            <person name="Simonazzi M."/>
            <person name="Shishido T.K."/>
            <person name="Delbaje E."/>
            <person name="Wahlsten M."/>
            <person name="Fewer D.P."/>
            <person name="Sivonen K."/>
            <person name="Pezzolesi L."/>
            <person name="Pistocchi R."/>
        </authorList>
    </citation>
    <scope>NUCLEOTIDE SEQUENCE [LARGE SCALE GENOMIC DNA]</scope>
    <source>
        <strain evidence="3">LRLZ20PSL1</strain>
    </source>
</reference>
<dbReference type="InterPro" id="IPR046537">
    <property type="entry name" value="DUF6602"/>
</dbReference>
<organism evidence="2 3">
    <name type="scientific">Limnothrix redekei LRLZ20PSL1</name>
    <dbReference type="NCBI Taxonomy" id="3112953"/>
    <lineage>
        <taxon>Bacteria</taxon>
        <taxon>Bacillati</taxon>
        <taxon>Cyanobacteriota</taxon>
        <taxon>Cyanophyceae</taxon>
        <taxon>Pseudanabaenales</taxon>
        <taxon>Pseudanabaenaceae</taxon>
        <taxon>Limnothrix</taxon>
    </lineage>
</organism>
<feature type="domain" description="DUF6602" evidence="1">
    <location>
        <begin position="37"/>
        <end position="142"/>
    </location>
</feature>